<feature type="transmembrane region" description="Helical" evidence="6">
    <location>
        <begin position="166"/>
        <end position="187"/>
    </location>
</feature>
<dbReference type="EMBL" id="FNRM01000005">
    <property type="protein sequence ID" value="SEA71035.1"/>
    <property type="molecule type" value="Genomic_DNA"/>
</dbReference>
<dbReference type="Pfam" id="PF07690">
    <property type="entry name" value="MFS_1"/>
    <property type="match status" value="1"/>
</dbReference>
<keyword evidence="9" id="KW-1185">Reference proteome</keyword>
<name>A0A1H4DE48_ALKAM</name>
<feature type="transmembrane region" description="Helical" evidence="6">
    <location>
        <begin position="247"/>
        <end position="268"/>
    </location>
</feature>
<evidence type="ECO:0000256" key="6">
    <source>
        <dbReference type="SAM" id="Phobius"/>
    </source>
</evidence>
<evidence type="ECO:0000313" key="8">
    <source>
        <dbReference type="EMBL" id="SEA71035.1"/>
    </source>
</evidence>
<gene>
    <name evidence="8" type="ORF">SAMN04488051_105207</name>
</gene>
<dbReference type="PANTHER" id="PTHR43702:SF11">
    <property type="entry name" value="L-FUCOSE-PROTON SYMPORTER"/>
    <property type="match status" value="1"/>
</dbReference>
<dbReference type="GO" id="GO:0022857">
    <property type="term" value="F:transmembrane transporter activity"/>
    <property type="evidence" value="ECO:0007669"/>
    <property type="project" value="InterPro"/>
</dbReference>
<evidence type="ECO:0000259" key="7">
    <source>
        <dbReference type="PROSITE" id="PS50850"/>
    </source>
</evidence>
<dbReference type="GO" id="GO:0005886">
    <property type="term" value="C:plasma membrane"/>
    <property type="evidence" value="ECO:0007669"/>
    <property type="project" value="UniProtKB-SubCell"/>
</dbReference>
<evidence type="ECO:0000313" key="9">
    <source>
        <dbReference type="Proteomes" id="UP000198773"/>
    </source>
</evidence>
<feature type="transmembrane region" description="Helical" evidence="6">
    <location>
        <begin position="47"/>
        <end position="65"/>
    </location>
</feature>
<dbReference type="Proteomes" id="UP000198773">
    <property type="component" value="Unassembled WGS sequence"/>
</dbReference>
<proteinExistence type="predicted"/>
<keyword evidence="2" id="KW-1003">Cell membrane</keyword>
<feature type="transmembrane region" description="Helical" evidence="6">
    <location>
        <begin position="275"/>
        <end position="296"/>
    </location>
</feature>
<keyword evidence="3 6" id="KW-0812">Transmembrane</keyword>
<keyword evidence="5 6" id="KW-0472">Membrane</keyword>
<organism evidence="8 9">
    <name type="scientific">Alkalimonas amylolytica</name>
    <dbReference type="NCBI Taxonomy" id="152573"/>
    <lineage>
        <taxon>Bacteria</taxon>
        <taxon>Pseudomonadati</taxon>
        <taxon>Pseudomonadota</taxon>
        <taxon>Gammaproteobacteria</taxon>
        <taxon>Alkalimonas</taxon>
    </lineage>
</organism>
<keyword evidence="4 6" id="KW-1133">Transmembrane helix</keyword>
<feature type="transmembrane region" description="Helical" evidence="6">
    <location>
        <begin position="100"/>
        <end position="122"/>
    </location>
</feature>
<feature type="transmembrane region" description="Helical" evidence="6">
    <location>
        <begin position="353"/>
        <end position="374"/>
    </location>
</feature>
<dbReference type="STRING" id="152573.SAMN04488051_105207"/>
<dbReference type="OrthoDB" id="6395826at2"/>
<dbReference type="AlphaFoldDB" id="A0A1H4DE48"/>
<evidence type="ECO:0000256" key="1">
    <source>
        <dbReference type="ARBA" id="ARBA00004429"/>
    </source>
</evidence>
<accession>A0A1H4DE48</accession>
<protein>
    <submittedName>
        <fullName evidence="8">Fucose permease</fullName>
    </submittedName>
</protein>
<feature type="transmembrane region" description="Helical" evidence="6">
    <location>
        <begin position="12"/>
        <end position="35"/>
    </location>
</feature>
<dbReference type="SUPFAM" id="SSF103473">
    <property type="entry name" value="MFS general substrate transporter"/>
    <property type="match status" value="1"/>
</dbReference>
<dbReference type="PROSITE" id="PS50850">
    <property type="entry name" value="MFS"/>
    <property type="match status" value="1"/>
</dbReference>
<dbReference type="InterPro" id="IPR036259">
    <property type="entry name" value="MFS_trans_sf"/>
</dbReference>
<reference evidence="8 9" key="1">
    <citation type="submission" date="2016-10" db="EMBL/GenBank/DDBJ databases">
        <authorList>
            <person name="de Groot N.N."/>
        </authorList>
    </citation>
    <scope>NUCLEOTIDE SEQUENCE [LARGE SCALE GENOMIC DNA]</scope>
    <source>
        <strain evidence="8 9">CGMCC 1.3430</strain>
    </source>
</reference>
<evidence type="ECO:0000256" key="3">
    <source>
        <dbReference type="ARBA" id="ARBA00022692"/>
    </source>
</evidence>
<evidence type="ECO:0000256" key="4">
    <source>
        <dbReference type="ARBA" id="ARBA00022989"/>
    </source>
</evidence>
<feature type="transmembrane region" description="Helical" evidence="6">
    <location>
        <begin position="316"/>
        <end position="341"/>
    </location>
</feature>
<dbReference type="InterPro" id="IPR011701">
    <property type="entry name" value="MFS"/>
</dbReference>
<sequence length="412" mass="45252">MNHLRIKMALLLTYFVFAILLNSVGTVILQVIHSFQVSKESASLLEGFKDIPIAVVSFLLASWLPRLGYQRAMMIGVTMVMLACIAMPLLPAFWTTKLLFFTVGSAFALVKVSVYASIGLITESREQHASLLNFIEGFFMLGVLSGYWVFAAFMNPAEPESLSWLQVYWLLAGLCVLNLLLLASTPIPKVPLEPTRSARQDFVSMLQLLVLPLVLVFIVSAFLYVVLEQGIGTWLPTFNNQVLQLPNQLSVQLTSIFAASLALGRLLAGVVLRHLSWYALVNLCLLGMAALMLLILPMTRDVVVSETVHLWNAPLAAYLFPLIGLFMAPVYPIISSVMLSALPKARHAAMTGLIVVFSALGGTTGSMITGLTFARFDGQTAFYLSLVPLSLLLLSLLLLHRWHRQGPVPTTT</sequence>
<feature type="transmembrane region" description="Helical" evidence="6">
    <location>
        <begin position="72"/>
        <end position="94"/>
    </location>
</feature>
<feature type="domain" description="Major facilitator superfamily (MFS) profile" evidence="7">
    <location>
        <begin position="6"/>
        <end position="404"/>
    </location>
</feature>
<dbReference type="PANTHER" id="PTHR43702">
    <property type="entry name" value="L-FUCOSE-PROTON SYMPORTER"/>
    <property type="match status" value="1"/>
</dbReference>
<comment type="subcellular location">
    <subcellularLocation>
        <location evidence="1">Cell inner membrane</location>
        <topology evidence="1">Multi-pass membrane protein</topology>
    </subcellularLocation>
</comment>
<evidence type="ECO:0000256" key="5">
    <source>
        <dbReference type="ARBA" id="ARBA00023136"/>
    </source>
</evidence>
<dbReference type="InterPro" id="IPR050375">
    <property type="entry name" value="MFS_TsgA-like"/>
</dbReference>
<dbReference type="InterPro" id="IPR020846">
    <property type="entry name" value="MFS_dom"/>
</dbReference>
<dbReference type="RefSeq" id="WP_091343014.1">
    <property type="nucleotide sequence ID" value="NZ_FNRM01000005.1"/>
</dbReference>
<dbReference type="Gene3D" id="1.20.1250.20">
    <property type="entry name" value="MFS general substrate transporter like domains"/>
    <property type="match status" value="1"/>
</dbReference>
<feature type="transmembrane region" description="Helical" evidence="6">
    <location>
        <begin position="380"/>
        <end position="399"/>
    </location>
</feature>
<feature type="transmembrane region" description="Helical" evidence="6">
    <location>
        <begin position="134"/>
        <end position="154"/>
    </location>
</feature>
<evidence type="ECO:0000256" key="2">
    <source>
        <dbReference type="ARBA" id="ARBA00022475"/>
    </source>
</evidence>
<feature type="transmembrane region" description="Helical" evidence="6">
    <location>
        <begin position="208"/>
        <end position="227"/>
    </location>
</feature>